<gene>
    <name evidence="3" type="ORF">ACFSCY_05395</name>
</gene>
<reference evidence="4" key="1">
    <citation type="journal article" date="2019" name="Int. J. Syst. Evol. Microbiol.">
        <title>The Global Catalogue of Microorganisms (GCM) 10K type strain sequencing project: providing services to taxonomists for standard genome sequencing and annotation.</title>
        <authorList>
            <consortium name="The Broad Institute Genomics Platform"/>
            <consortium name="The Broad Institute Genome Sequencing Center for Infectious Disease"/>
            <person name="Wu L."/>
            <person name="Ma J."/>
        </authorList>
    </citation>
    <scope>NUCLEOTIDE SEQUENCE [LARGE SCALE GENOMIC DNA]</scope>
    <source>
        <strain evidence="4">JCM 12165</strain>
    </source>
</reference>
<keyword evidence="2" id="KW-0732">Signal</keyword>
<keyword evidence="4" id="KW-1185">Reference proteome</keyword>
<feature type="signal peptide" evidence="2">
    <location>
        <begin position="1"/>
        <end position="29"/>
    </location>
</feature>
<proteinExistence type="predicted"/>
<dbReference type="Proteomes" id="UP001597145">
    <property type="component" value="Unassembled WGS sequence"/>
</dbReference>
<evidence type="ECO:0000313" key="4">
    <source>
        <dbReference type="Proteomes" id="UP001597145"/>
    </source>
</evidence>
<evidence type="ECO:0000256" key="2">
    <source>
        <dbReference type="SAM" id="SignalP"/>
    </source>
</evidence>
<comment type="caution">
    <text evidence="3">The sequence shown here is derived from an EMBL/GenBank/DDBJ whole genome shotgun (WGS) entry which is preliminary data.</text>
</comment>
<dbReference type="RefSeq" id="WP_343984896.1">
    <property type="nucleotide sequence ID" value="NZ_BAAAJG010000025.1"/>
</dbReference>
<sequence>MRIPARAAVVVIGGAAAVLALTGAASAAAADDYTACMRAHGLPDFPAATVTDGGLLVLDPAGAGFDPFSQVYRAAATACAHAPATGAALPAEPRPPAPPAPPAPPQPPAPPRL</sequence>
<feature type="chain" id="PRO_5045261360" evidence="2">
    <location>
        <begin position="30"/>
        <end position="113"/>
    </location>
</feature>
<feature type="region of interest" description="Disordered" evidence="1">
    <location>
        <begin position="83"/>
        <end position="113"/>
    </location>
</feature>
<evidence type="ECO:0000256" key="1">
    <source>
        <dbReference type="SAM" id="MobiDB-lite"/>
    </source>
</evidence>
<name>A0ABW4FGM7_9PSEU</name>
<organism evidence="3 4">
    <name type="scientific">Pseudonocardia aurantiaca</name>
    <dbReference type="NCBI Taxonomy" id="75290"/>
    <lineage>
        <taxon>Bacteria</taxon>
        <taxon>Bacillati</taxon>
        <taxon>Actinomycetota</taxon>
        <taxon>Actinomycetes</taxon>
        <taxon>Pseudonocardiales</taxon>
        <taxon>Pseudonocardiaceae</taxon>
        <taxon>Pseudonocardia</taxon>
    </lineage>
</organism>
<evidence type="ECO:0000313" key="3">
    <source>
        <dbReference type="EMBL" id="MFD1528871.1"/>
    </source>
</evidence>
<accession>A0ABW4FGM7</accession>
<dbReference type="EMBL" id="JBHUCP010000003">
    <property type="protein sequence ID" value="MFD1528871.1"/>
    <property type="molecule type" value="Genomic_DNA"/>
</dbReference>
<feature type="compositionally biased region" description="Pro residues" evidence="1">
    <location>
        <begin position="92"/>
        <end position="113"/>
    </location>
</feature>
<protein>
    <submittedName>
        <fullName evidence="3">Uncharacterized protein</fullName>
    </submittedName>
</protein>